<comment type="caution">
    <text evidence="1">The sequence shown here is derived from an EMBL/GenBank/DDBJ whole genome shotgun (WGS) entry which is preliminary data.</text>
</comment>
<evidence type="ECO:0000313" key="2">
    <source>
        <dbReference type="Proteomes" id="UP001281761"/>
    </source>
</evidence>
<dbReference type="Proteomes" id="UP001281761">
    <property type="component" value="Unassembled WGS sequence"/>
</dbReference>
<reference evidence="1 2" key="1">
    <citation type="journal article" date="2022" name="bioRxiv">
        <title>Genomics of Preaxostyla Flagellates Illuminates Evolutionary Transitions and the Path Towards Mitochondrial Loss.</title>
        <authorList>
            <person name="Novak L.V.F."/>
            <person name="Treitli S.C."/>
            <person name="Pyrih J."/>
            <person name="Halakuc P."/>
            <person name="Pipaliya S.V."/>
            <person name="Vacek V."/>
            <person name="Brzon O."/>
            <person name="Soukal P."/>
            <person name="Eme L."/>
            <person name="Dacks J.B."/>
            <person name="Karnkowska A."/>
            <person name="Elias M."/>
            <person name="Hampl V."/>
        </authorList>
    </citation>
    <scope>NUCLEOTIDE SEQUENCE [LARGE SCALE GENOMIC DNA]</scope>
    <source>
        <strain evidence="1">NAU3</strain>
        <tissue evidence="1">Gut</tissue>
    </source>
</reference>
<gene>
    <name evidence="1" type="ORF">BLNAU_4888</name>
</gene>
<protein>
    <submittedName>
        <fullName evidence="1">Uncharacterized protein</fullName>
    </submittedName>
</protein>
<evidence type="ECO:0000313" key="1">
    <source>
        <dbReference type="EMBL" id="KAK2960005.1"/>
    </source>
</evidence>
<dbReference type="EMBL" id="JARBJD010000025">
    <property type="protein sequence ID" value="KAK2960005.1"/>
    <property type="molecule type" value="Genomic_DNA"/>
</dbReference>
<proteinExistence type="predicted"/>
<name>A0ABQ9Y8H0_9EUKA</name>
<keyword evidence="2" id="KW-1185">Reference proteome</keyword>
<organism evidence="1 2">
    <name type="scientific">Blattamonas nauphoetae</name>
    <dbReference type="NCBI Taxonomy" id="2049346"/>
    <lineage>
        <taxon>Eukaryota</taxon>
        <taxon>Metamonada</taxon>
        <taxon>Preaxostyla</taxon>
        <taxon>Oxymonadida</taxon>
        <taxon>Blattamonas</taxon>
    </lineage>
</organism>
<sequence length="199" mass="22290">MTKNHLFIIAGLGARKLLSVTGDCLSIATPYFVGELGITAAVRQSNHREMVFQKVLLPSSQSMAFLISNRFFLEGDVFGSFMNLLDRFIEICPFHIPTLDFILASPIAMAITSCLTLVEDNYRVWVTFQHIYKSLEDWKKEGPEVVQSGKLMLQALFSEGIEVTLEQMSMNNKHGCFGMSVVNDCLEIPQLMGSNVNDQ</sequence>
<accession>A0ABQ9Y8H0</accession>